<evidence type="ECO:0000256" key="10">
    <source>
        <dbReference type="ARBA" id="ARBA00022989"/>
    </source>
</evidence>
<keyword evidence="4" id="KW-0597">Phosphoprotein</keyword>
<evidence type="ECO:0000256" key="8">
    <source>
        <dbReference type="ARBA" id="ARBA00022777"/>
    </source>
</evidence>
<dbReference type="Pfam" id="PF07730">
    <property type="entry name" value="HisKA_3"/>
    <property type="match status" value="1"/>
</dbReference>
<keyword evidence="7 13" id="KW-0547">Nucleotide-binding</keyword>
<organism evidence="16 17">
    <name type="scientific">Paenibacillus glacialis</name>
    <dbReference type="NCBI Taxonomy" id="494026"/>
    <lineage>
        <taxon>Bacteria</taxon>
        <taxon>Bacillati</taxon>
        <taxon>Bacillota</taxon>
        <taxon>Bacilli</taxon>
        <taxon>Bacillales</taxon>
        <taxon>Paenibacillaceae</taxon>
        <taxon>Paenibacillus</taxon>
    </lineage>
</organism>
<evidence type="ECO:0000256" key="12">
    <source>
        <dbReference type="ARBA" id="ARBA00023136"/>
    </source>
</evidence>
<keyword evidence="5 13" id="KW-0808">Transferase</keyword>
<evidence type="ECO:0000256" key="6">
    <source>
        <dbReference type="ARBA" id="ARBA00022692"/>
    </source>
</evidence>
<keyword evidence="9 13" id="KW-0067">ATP-binding</keyword>
<dbReference type="Gene3D" id="3.30.565.10">
    <property type="entry name" value="Histidine kinase-like ATPase, C-terminal domain"/>
    <property type="match status" value="1"/>
</dbReference>
<dbReference type="PANTHER" id="PTHR24421">
    <property type="entry name" value="NITRATE/NITRITE SENSOR PROTEIN NARX-RELATED"/>
    <property type="match status" value="1"/>
</dbReference>
<dbReference type="GO" id="GO:0046983">
    <property type="term" value="F:protein dimerization activity"/>
    <property type="evidence" value="ECO:0007669"/>
    <property type="project" value="InterPro"/>
</dbReference>
<proteinExistence type="predicted"/>
<evidence type="ECO:0000256" key="14">
    <source>
        <dbReference type="SAM" id="Phobius"/>
    </source>
</evidence>
<dbReference type="OrthoDB" id="9795828at2"/>
<evidence type="ECO:0000313" key="16">
    <source>
        <dbReference type="EMBL" id="OAB46310.1"/>
    </source>
</evidence>
<evidence type="ECO:0000256" key="1">
    <source>
        <dbReference type="ARBA" id="ARBA00000085"/>
    </source>
</evidence>
<dbReference type="InterPro" id="IPR017202">
    <property type="entry name" value="LiaS/VraS"/>
</dbReference>
<keyword evidence="10 14" id="KW-1133">Transmembrane helix</keyword>
<dbReference type="InterPro" id="IPR011712">
    <property type="entry name" value="Sig_transdc_His_kin_sub3_dim/P"/>
</dbReference>
<comment type="subcellular location">
    <subcellularLocation>
        <location evidence="2 13">Cell membrane</location>
        <topology evidence="2 13">Multi-pass membrane protein</topology>
    </subcellularLocation>
</comment>
<dbReference type="Gene3D" id="1.20.5.1930">
    <property type="match status" value="1"/>
</dbReference>
<dbReference type="AlphaFoldDB" id="A0A168P233"/>
<dbReference type="Pfam" id="PF02518">
    <property type="entry name" value="HATPase_c"/>
    <property type="match status" value="1"/>
</dbReference>
<reference evidence="16 17" key="1">
    <citation type="submission" date="2016-03" db="EMBL/GenBank/DDBJ databases">
        <title>Draft genome sequence of Paenibacillus glacialis DSM 22343.</title>
        <authorList>
            <person name="Shin S.-K."/>
            <person name="Yi H."/>
        </authorList>
    </citation>
    <scope>NUCLEOTIDE SEQUENCE [LARGE SCALE GENOMIC DNA]</scope>
    <source>
        <strain evidence="16 17">DSM 22343</strain>
    </source>
</reference>
<dbReference type="InterPro" id="IPR005467">
    <property type="entry name" value="His_kinase_dom"/>
</dbReference>
<dbReference type="SMART" id="SM00387">
    <property type="entry name" value="HATPase_c"/>
    <property type="match status" value="1"/>
</dbReference>
<dbReference type="PANTHER" id="PTHR24421:SF37">
    <property type="entry name" value="SENSOR HISTIDINE KINASE NARS"/>
    <property type="match status" value="1"/>
</dbReference>
<dbReference type="EMBL" id="LVJH01000002">
    <property type="protein sequence ID" value="OAB46310.1"/>
    <property type="molecule type" value="Genomic_DNA"/>
</dbReference>
<dbReference type="InterPro" id="IPR050482">
    <property type="entry name" value="Sensor_HK_TwoCompSys"/>
</dbReference>
<dbReference type="CDD" id="cd16917">
    <property type="entry name" value="HATPase_UhpB-NarQ-NarX-like"/>
    <property type="match status" value="1"/>
</dbReference>
<evidence type="ECO:0000256" key="9">
    <source>
        <dbReference type="ARBA" id="ARBA00022840"/>
    </source>
</evidence>
<dbReference type="EC" id="2.7.13.3" evidence="13"/>
<dbReference type="GO" id="GO:0000155">
    <property type="term" value="F:phosphorelay sensor kinase activity"/>
    <property type="evidence" value="ECO:0007669"/>
    <property type="project" value="UniProtKB-UniRule"/>
</dbReference>
<evidence type="ECO:0000256" key="13">
    <source>
        <dbReference type="PIRNR" id="PIRNR037431"/>
    </source>
</evidence>
<feature type="domain" description="Histidine kinase" evidence="15">
    <location>
        <begin position="150"/>
        <end position="344"/>
    </location>
</feature>
<comment type="catalytic activity">
    <reaction evidence="1 13">
        <text>ATP + protein L-histidine = ADP + protein N-phospho-L-histidine.</text>
        <dbReference type="EC" id="2.7.13.3"/>
    </reaction>
</comment>
<evidence type="ECO:0000256" key="7">
    <source>
        <dbReference type="ARBA" id="ARBA00022741"/>
    </source>
</evidence>
<keyword evidence="12 13" id="KW-0472">Membrane</keyword>
<dbReference type="Proteomes" id="UP000076967">
    <property type="component" value="Unassembled WGS sequence"/>
</dbReference>
<name>A0A168P233_9BACL</name>
<accession>A0A168P233</accession>
<evidence type="ECO:0000256" key="2">
    <source>
        <dbReference type="ARBA" id="ARBA00004651"/>
    </source>
</evidence>
<dbReference type="STRING" id="494026.PGLA_02725"/>
<dbReference type="GO" id="GO:0005524">
    <property type="term" value="F:ATP binding"/>
    <property type="evidence" value="ECO:0007669"/>
    <property type="project" value="UniProtKB-UniRule"/>
</dbReference>
<sequence>MKTKKSVNMLARSMGEGALLSFVLLLVILYLLYTYGYLAPFESWRIGLQTVATLVLIPIGLGAVSGFYQSYRMKRKLVLLRETLLSWEKGIVARSMPALGEDELGRLGVQLRRISKKWEDQVTSLQRLSTHNAQLAEQARVSAIIEERQRLARELHDAVSQQLFAISMTATAVGRTLDKDFDKAQRQVALIEEMAAVAQSEMRALLLHLRPVYLEGKPLEQGLMELVNELKLKVPMEIVFEMDKGIYLLKGIENHLFRIVQEAMSNALRHSKANKLEIRIHLRQETVRVMIHDDGVGFELDDKKQTSYGLSNMNERVTEIGGSLQFITAINKGTRIEITIPIVQEDMGEEMYGERERIAD</sequence>
<dbReference type="InterPro" id="IPR036890">
    <property type="entry name" value="HATPase_C_sf"/>
</dbReference>
<keyword evidence="3 13" id="KW-1003">Cell membrane</keyword>
<dbReference type="PIRSF" id="PIRSF037431">
    <property type="entry name" value="STHK_LiaS"/>
    <property type="match status" value="1"/>
</dbReference>
<evidence type="ECO:0000256" key="4">
    <source>
        <dbReference type="ARBA" id="ARBA00022553"/>
    </source>
</evidence>
<keyword evidence="11 13" id="KW-0902">Two-component regulatory system</keyword>
<keyword evidence="17" id="KW-1185">Reference proteome</keyword>
<gene>
    <name evidence="16" type="ORF">PGLA_02725</name>
</gene>
<dbReference type="InterPro" id="IPR003594">
    <property type="entry name" value="HATPase_dom"/>
</dbReference>
<dbReference type="PROSITE" id="PS50109">
    <property type="entry name" value="HIS_KIN"/>
    <property type="match status" value="1"/>
</dbReference>
<evidence type="ECO:0000313" key="17">
    <source>
        <dbReference type="Proteomes" id="UP000076967"/>
    </source>
</evidence>
<keyword evidence="8 13" id="KW-0418">Kinase</keyword>
<comment type="caution">
    <text evidence="16">The sequence shown here is derived from an EMBL/GenBank/DDBJ whole genome shotgun (WGS) entry which is preliminary data.</text>
</comment>
<evidence type="ECO:0000256" key="3">
    <source>
        <dbReference type="ARBA" id="ARBA00022475"/>
    </source>
</evidence>
<dbReference type="GO" id="GO:0005886">
    <property type="term" value="C:plasma membrane"/>
    <property type="evidence" value="ECO:0007669"/>
    <property type="project" value="UniProtKB-SubCell"/>
</dbReference>
<evidence type="ECO:0000259" key="15">
    <source>
        <dbReference type="PROSITE" id="PS50109"/>
    </source>
</evidence>
<protein>
    <recommendedName>
        <fullName evidence="13">Sensor histidine kinase</fullName>
        <ecNumber evidence="13">2.7.13.3</ecNumber>
    </recommendedName>
</protein>
<evidence type="ECO:0000256" key="5">
    <source>
        <dbReference type="ARBA" id="ARBA00022679"/>
    </source>
</evidence>
<dbReference type="SUPFAM" id="SSF55874">
    <property type="entry name" value="ATPase domain of HSP90 chaperone/DNA topoisomerase II/histidine kinase"/>
    <property type="match status" value="1"/>
</dbReference>
<dbReference type="RefSeq" id="WP_068528287.1">
    <property type="nucleotide sequence ID" value="NZ_LVJH01000002.1"/>
</dbReference>
<keyword evidence="6 14" id="KW-0812">Transmembrane</keyword>
<feature type="transmembrane region" description="Helical" evidence="14">
    <location>
        <begin position="46"/>
        <end position="68"/>
    </location>
</feature>
<evidence type="ECO:0000256" key="11">
    <source>
        <dbReference type="ARBA" id="ARBA00023012"/>
    </source>
</evidence>